<name>A0A939E1S8_9CORY</name>
<accession>A0A939E1S8</accession>
<dbReference type="AlphaFoldDB" id="A0A939E1S8"/>
<proteinExistence type="predicted"/>
<evidence type="ECO:0000256" key="1">
    <source>
        <dbReference type="SAM" id="MobiDB-lite"/>
    </source>
</evidence>
<dbReference type="GO" id="GO:0043190">
    <property type="term" value="C:ATP-binding cassette (ABC) transporter complex"/>
    <property type="evidence" value="ECO:0007669"/>
    <property type="project" value="InterPro"/>
</dbReference>
<evidence type="ECO:0000259" key="3">
    <source>
        <dbReference type="Pfam" id="PF04069"/>
    </source>
</evidence>
<evidence type="ECO:0000313" key="5">
    <source>
        <dbReference type="Proteomes" id="UP000664332"/>
    </source>
</evidence>
<feature type="domain" description="ABC-type glycine betaine transport system substrate-binding" evidence="3">
    <location>
        <begin position="52"/>
        <end position="325"/>
    </location>
</feature>
<dbReference type="PROSITE" id="PS51257">
    <property type="entry name" value="PROKAR_LIPOPROTEIN"/>
    <property type="match status" value="1"/>
</dbReference>
<evidence type="ECO:0000313" key="4">
    <source>
        <dbReference type="EMBL" id="MBN9644116.1"/>
    </source>
</evidence>
<protein>
    <submittedName>
        <fullName evidence="4">ABC transporter substrate-binding protein</fullName>
    </submittedName>
</protein>
<dbReference type="Proteomes" id="UP000664332">
    <property type="component" value="Unassembled WGS sequence"/>
</dbReference>
<dbReference type="Pfam" id="PF04069">
    <property type="entry name" value="OpuAC"/>
    <property type="match status" value="1"/>
</dbReference>
<dbReference type="RefSeq" id="WP_207119041.1">
    <property type="nucleotide sequence ID" value="NZ_JAFLEQ010000008.1"/>
</dbReference>
<dbReference type="Gene3D" id="3.40.190.120">
    <property type="entry name" value="Osmoprotection protein (prox), domain 2"/>
    <property type="match status" value="1"/>
</dbReference>
<dbReference type="EMBL" id="JAFLEQ010000008">
    <property type="protein sequence ID" value="MBN9644116.1"/>
    <property type="molecule type" value="Genomic_DNA"/>
</dbReference>
<comment type="caution">
    <text evidence="4">The sequence shown here is derived from an EMBL/GenBank/DDBJ whole genome shotgun (WGS) entry which is preliminary data.</text>
</comment>
<dbReference type="GO" id="GO:0022857">
    <property type="term" value="F:transmembrane transporter activity"/>
    <property type="evidence" value="ECO:0007669"/>
    <property type="project" value="InterPro"/>
</dbReference>
<organism evidence="4 5">
    <name type="scientific">Corynebacterium mendelii</name>
    <dbReference type="NCBI Taxonomy" id="2765362"/>
    <lineage>
        <taxon>Bacteria</taxon>
        <taxon>Bacillati</taxon>
        <taxon>Actinomycetota</taxon>
        <taxon>Actinomycetes</taxon>
        <taxon>Mycobacteriales</taxon>
        <taxon>Corynebacteriaceae</taxon>
        <taxon>Corynebacterium</taxon>
    </lineage>
</organism>
<gene>
    <name evidence="4" type="ORF">JZY06_05710</name>
</gene>
<feature type="chain" id="PRO_5039359336" evidence="2">
    <location>
        <begin position="23"/>
        <end position="328"/>
    </location>
</feature>
<dbReference type="Gene3D" id="3.40.190.10">
    <property type="entry name" value="Periplasmic binding protein-like II"/>
    <property type="match status" value="1"/>
</dbReference>
<sequence length="328" mass="34147">MTSFTRRIGATVVAAATALSLAACSSSDPLDKPASTAPDKGSAAEAKTGDGDTIVIGTANFPESEIIGQIWKDSLEKAGFTVTVKSGIGSREVYLTALQDGDIDIIPEYSGNLAQYFIGATSSDPLPVGATAEQVATGLSQVLPDGLAIGELSPAESKDSYRVTREFSDQHGLVSLADLADLESVTIAANPEIADRPFGPTGLEQVYGVDRAKITIDPISDSGGPLTVAALVSGRADIANIYTTSPTLDTDGKQIDLVTLKDPENLILPQNVLPLMRGSRVPDAARSVLDDIDAALTTEDLLAMNTRHIGPEKADPDVIAADFVSKHS</sequence>
<dbReference type="SUPFAM" id="SSF53850">
    <property type="entry name" value="Periplasmic binding protein-like II"/>
    <property type="match status" value="1"/>
</dbReference>
<keyword evidence="5" id="KW-1185">Reference proteome</keyword>
<dbReference type="CDD" id="cd13606">
    <property type="entry name" value="PBP2_ProX_like"/>
    <property type="match status" value="1"/>
</dbReference>
<feature type="region of interest" description="Disordered" evidence="1">
    <location>
        <begin position="26"/>
        <end position="49"/>
    </location>
</feature>
<dbReference type="InterPro" id="IPR007210">
    <property type="entry name" value="ABC_Gly_betaine_transp_sub-bd"/>
</dbReference>
<feature type="signal peptide" evidence="2">
    <location>
        <begin position="1"/>
        <end position="22"/>
    </location>
</feature>
<reference evidence="4" key="1">
    <citation type="submission" date="2021-03" db="EMBL/GenBank/DDBJ databases">
        <authorList>
            <person name="Sun Q."/>
        </authorList>
    </citation>
    <scope>NUCLEOTIDE SEQUENCE</scope>
    <source>
        <strain evidence="4">CCM 8862</strain>
    </source>
</reference>
<keyword evidence="2" id="KW-0732">Signal</keyword>
<evidence type="ECO:0000256" key="2">
    <source>
        <dbReference type="SAM" id="SignalP"/>
    </source>
</evidence>